<feature type="compositionally biased region" description="Acidic residues" evidence="1">
    <location>
        <begin position="80"/>
        <end position="93"/>
    </location>
</feature>
<evidence type="ECO:0000256" key="1">
    <source>
        <dbReference type="SAM" id="MobiDB-lite"/>
    </source>
</evidence>
<feature type="region of interest" description="Disordered" evidence="1">
    <location>
        <begin position="1"/>
        <end position="25"/>
    </location>
</feature>
<evidence type="ECO:0000313" key="3">
    <source>
        <dbReference type="Proteomes" id="UP000005408"/>
    </source>
</evidence>
<proteinExistence type="predicted"/>
<organism evidence="2 3">
    <name type="scientific">Magallana gigas</name>
    <name type="common">Pacific oyster</name>
    <name type="synonym">Crassostrea gigas</name>
    <dbReference type="NCBI Taxonomy" id="29159"/>
    <lineage>
        <taxon>Eukaryota</taxon>
        <taxon>Metazoa</taxon>
        <taxon>Spiralia</taxon>
        <taxon>Lophotrochozoa</taxon>
        <taxon>Mollusca</taxon>
        <taxon>Bivalvia</taxon>
        <taxon>Autobranchia</taxon>
        <taxon>Pteriomorphia</taxon>
        <taxon>Ostreida</taxon>
        <taxon>Ostreoidea</taxon>
        <taxon>Ostreidae</taxon>
        <taxon>Magallana</taxon>
    </lineage>
</organism>
<name>A0A8W8NRH3_MAGGI</name>
<feature type="region of interest" description="Disordered" evidence="1">
    <location>
        <begin position="57"/>
        <end position="93"/>
    </location>
</feature>
<keyword evidence="3" id="KW-1185">Reference proteome</keyword>
<dbReference type="AlphaFoldDB" id="A0A8W8NRH3"/>
<reference evidence="2" key="1">
    <citation type="submission" date="2022-08" db="UniProtKB">
        <authorList>
            <consortium name="EnsemblMetazoa"/>
        </authorList>
    </citation>
    <scope>IDENTIFICATION</scope>
    <source>
        <strain evidence="2">05x7-T-G4-1.051#20</strain>
    </source>
</reference>
<protein>
    <submittedName>
        <fullName evidence="2">Uncharacterized protein</fullName>
    </submittedName>
</protein>
<accession>A0A8W8NRH3</accession>
<dbReference type="EnsemblMetazoa" id="G7637.1">
    <property type="protein sequence ID" value="G7637.1:cds"/>
    <property type="gene ID" value="G7637"/>
</dbReference>
<sequence>MLGEICDPGDTVSGEEAIGPRNPMSASEAATGVLQAMFVYLHGLNEKSKIFRAAGDVEKRAKEDTPNNENSDWNPKKDDGDIEKDSEEIQCYE</sequence>
<dbReference type="Proteomes" id="UP000005408">
    <property type="component" value="Unassembled WGS sequence"/>
</dbReference>
<evidence type="ECO:0000313" key="2">
    <source>
        <dbReference type="EnsemblMetazoa" id="G7637.1:cds"/>
    </source>
</evidence>